<evidence type="ECO:0000313" key="3">
    <source>
        <dbReference type="EMBL" id="CAB3376639.1"/>
    </source>
</evidence>
<feature type="signal peptide" evidence="2">
    <location>
        <begin position="1"/>
        <end position="18"/>
    </location>
</feature>
<dbReference type="EMBL" id="CADEPI010000130">
    <property type="protein sequence ID" value="CAB3376639.1"/>
    <property type="molecule type" value="Genomic_DNA"/>
</dbReference>
<evidence type="ECO:0000313" key="4">
    <source>
        <dbReference type="Proteomes" id="UP000494165"/>
    </source>
</evidence>
<name>A0A8S1D8J5_9INSE</name>
<dbReference type="OrthoDB" id="5969272at2759"/>
<feature type="chain" id="PRO_5035794160" evidence="2">
    <location>
        <begin position="19"/>
        <end position="204"/>
    </location>
</feature>
<evidence type="ECO:0000256" key="2">
    <source>
        <dbReference type="SAM" id="SignalP"/>
    </source>
</evidence>
<sequence>MFFAVFLGFGGFSIRASTRDAAAVALVDAAVGAAGQVQARQSAEKSGDTFNKWYLEDREHYLRLSLVVPGLLRIKKVRGEYLCWLNYSAGEETVQVAPTMPPAPASGRRRQKGGRIQTRERSRCDTLGSSDSEEQQQHRDSTSSAEAFVLSCRKSNPLCRPLQVNNSPTWHQVEADVGVRAEAAVASGRFSDSHHESSAASPHQ</sequence>
<evidence type="ECO:0000256" key="1">
    <source>
        <dbReference type="SAM" id="MobiDB-lite"/>
    </source>
</evidence>
<keyword evidence="2" id="KW-0732">Signal</keyword>
<proteinExistence type="predicted"/>
<dbReference type="AlphaFoldDB" id="A0A8S1D8J5"/>
<comment type="caution">
    <text evidence="3">The sequence shown here is derived from an EMBL/GenBank/DDBJ whole genome shotgun (WGS) entry which is preliminary data.</text>
</comment>
<reference evidence="3 4" key="1">
    <citation type="submission" date="2020-04" db="EMBL/GenBank/DDBJ databases">
        <authorList>
            <person name="Alioto T."/>
            <person name="Alioto T."/>
            <person name="Gomez Garrido J."/>
        </authorList>
    </citation>
    <scope>NUCLEOTIDE SEQUENCE [LARGE SCALE GENOMIC DNA]</scope>
</reference>
<feature type="region of interest" description="Disordered" evidence="1">
    <location>
        <begin position="97"/>
        <end position="142"/>
    </location>
</feature>
<organism evidence="3 4">
    <name type="scientific">Cloeon dipterum</name>
    <dbReference type="NCBI Taxonomy" id="197152"/>
    <lineage>
        <taxon>Eukaryota</taxon>
        <taxon>Metazoa</taxon>
        <taxon>Ecdysozoa</taxon>
        <taxon>Arthropoda</taxon>
        <taxon>Hexapoda</taxon>
        <taxon>Insecta</taxon>
        <taxon>Pterygota</taxon>
        <taxon>Palaeoptera</taxon>
        <taxon>Ephemeroptera</taxon>
        <taxon>Pisciforma</taxon>
        <taxon>Baetidae</taxon>
        <taxon>Cloeon</taxon>
    </lineage>
</organism>
<dbReference type="Proteomes" id="UP000494165">
    <property type="component" value="Unassembled WGS sequence"/>
</dbReference>
<gene>
    <name evidence="3" type="ORF">CLODIP_2_CD02438</name>
</gene>
<protein>
    <submittedName>
        <fullName evidence="3">Uncharacterized protein</fullName>
    </submittedName>
</protein>
<accession>A0A8S1D8J5</accession>
<keyword evidence="4" id="KW-1185">Reference proteome</keyword>